<sequence>MIVHWSCFLGSPFFFSLYLQDLLQYAPFPFSPYHFLLAINSLFNEMSFLASIVISISSSEMFGAESLVDYYSQSFDITYVQS</sequence>
<name>A0AAN9KL95_CLITE</name>
<evidence type="ECO:0000313" key="2">
    <source>
        <dbReference type="Proteomes" id="UP001359559"/>
    </source>
</evidence>
<organism evidence="1 2">
    <name type="scientific">Clitoria ternatea</name>
    <name type="common">Butterfly pea</name>
    <dbReference type="NCBI Taxonomy" id="43366"/>
    <lineage>
        <taxon>Eukaryota</taxon>
        <taxon>Viridiplantae</taxon>
        <taxon>Streptophyta</taxon>
        <taxon>Embryophyta</taxon>
        <taxon>Tracheophyta</taxon>
        <taxon>Spermatophyta</taxon>
        <taxon>Magnoliopsida</taxon>
        <taxon>eudicotyledons</taxon>
        <taxon>Gunneridae</taxon>
        <taxon>Pentapetalae</taxon>
        <taxon>rosids</taxon>
        <taxon>fabids</taxon>
        <taxon>Fabales</taxon>
        <taxon>Fabaceae</taxon>
        <taxon>Papilionoideae</taxon>
        <taxon>50 kb inversion clade</taxon>
        <taxon>NPAAA clade</taxon>
        <taxon>indigoferoid/millettioid clade</taxon>
        <taxon>Phaseoleae</taxon>
        <taxon>Clitoria</taxon>
    </lineage>
</organism>
<proteinExistence type="predicted"/>
<comment type="caution">
    <text evidence="1">The sequence shown here is derived from an EMBL/GenBank/DDBJ whole genome shotgun (WGS) entry which is preliminary data.</text>
</comment>
<gene>
    <name evidence="1" type="ORF">RJT34_02931</name>
</gene>
<dbReference type="Proteomes" id="UP001359559">
    <property type="component" value="Unassembled WGS sequence"/>
</dbReference>
<evidence type="ECO:0000313" key="1">
    <source>
        <dbReference type="EMBL" id="KAK7318232.1"/>
    </source>
</evidence>
<dbReference type="EMBL" id="JAYKXN010000001">
    <property type="protein sequence ID" value="KAK7318232.1"/>
    <property type="molecule type" value="Genomic_DNA"/>
</dbReference>
<protein>
    <submittedName>
        <fullName evidence="1">Uncharacterized protein</fullName>
    </submittedName>
</protein>
<accession>A0AAN9KL95</accession>
<reference evidence="1 2" key="1">
    <citation type="submission" date="2024-01" db="EMBL/GenBank/DDBJ databases">
        <title>The genomes of 5 underutilized Papilionoideae crops provide insights into root nodulation and disease resistance.</title>
        <authorList>
            <person name="Yuan L."/>
        </authorList>
    </citation>
    <scope>NUCLEOTIDE SEQUENCE [LARGE SCALE GENOMIC DNA]</scope>
    <source>
        <strain evidence="1">LY-2023</strain>
        <tissue evidence="1">Leaf</tissue>
    </source>
</reference>
<keyword evidence="2" id="KW-1185">Reference proteome</keyword>
<dbReference type="AlphaFoldDB" id="A0AAN9KL95"/>